<sequence>MAKINKAATTGMAVDLSELLHWYTNDIVCHAVSDKFFREEGRNQIFRELIEANSLLLGGFNFEDYFPSLARLTIVRRLCPKAHNVHKRWDQLLDKLINDHDNKQFVSVLDQDDEESDFIDVLLSIQHEYGLTLHNIKAILVIMFEGGTDTSYIELEYAMAELMQNPQQITKLQVEIPRGQEVVTEEQLHRLPYLKAVRKETLRLHLAGPLLVPHLSIADCDVEGYTIPSGTRVFIKAWALSRDPSFWKNPRKFMPERFINKTALDYKGNDFHFLPFRSGRRICPAMNFAIATIEIMLANLVHHFD</sequence>
<protein>
    <submittedName>
        <fullName evidence="7">Uncharacterized protein</fullName>
    </submittedName>
</protein>
<dbReference type="InterPro" id="IPR036396">
    <property type="entry name" value="Cyt_P450_sf"/>
</dbReference>
<evidence type="ECO:0000313" key="8">
    <source>
        <dbReference type="Proteomes" id="UP000006038"/>
    </source>
</evidence>
<dbReference type="eggNOG" id="KOG0156">
    <property type="taxonomic scope" value="Eukaryota"/>
</dbReference>
<comment type="similarity">
    <text evidence="1">Belongs to the cytochrome P450 family.</text>
</comment>
<keyword evidence="4" id="KW-0472">Membrane</keyword>
<dbReference type="Gramene" id="OB08G10530.1">
    <property type="protein sequence ID" value="OB08G10530.1"/>
    <property type="gene ID" value="OB08G10530"/>
</dbReference>
<dbReference type="PANTHER" id="PTHR47955:SF14">
    <property type="entry name" value="OS01G0543600 PROTEIN"/>
    <property type="match status" value="1"/>
</dbReference>
<reference evidence="7" key="2">
    <citation type="submission" date="2013-04" db="UniProtKB">
        <authorList>
            <consortium name="EnsemblPlants"/>
        </authorList>
    </citation>
    <scope>IDENTIFICATION</scope>
</reference>
<evidence type="ECO:0000256" key="5">
    <source>
        <dbReference type="ARBA" id="ARBA00023004"/>
    </source>
</evidence>
<dbReference type="OMA" id="NPRVMAN"/>
<comment type="cofactor">
    <cofactor evidence="6">
        <name>heme</name>
        <dbReference type="ChEBI" id="CHEBI:30413"/>
    </cofactor>
</comment>
<reference evidence="7" key="1">
    <citation type="journal article" date="2013" name="Nat. Commun.">
        <title>Whole-genome sequencing of Oryza brachyantha reveals mechanisms underlying Oryza genome evolution.</title>
        <authorList>
            <person name="Chen J."/>
            <person name="Huang Q."/>
            <person name="Gao D."/>
            <person name="Wang J."/>
            <person name="Lang Y."/>
            <person name="Liu T."/>
            <person name="Li B."/>
            <person name="Bai Z."/>
            <person name="Luis Goicoechea J."/>
            <person name="Liang C."/>
            <person name="Chen C."/>
            <person name="Zhang W."/>
            <person name="Sun S."/>
            <person name="Liao Y."/>
            <person name="Zhang X."/>
            <person name="Yang L."/>
            <person name="Song C."/>
            <person name="Wang M."/>
            <person name="Shi J."/>
            <person name="Liu G."/>
            <person name="Liu J."/>
            <person name="Zhou H."/>
            <person name="Zhou W."/>
            <person name="Yu Q."/>
            <person name="An N."/>
            <person name="Chen Y."/>
            <person name="Cai Q."/>
            <person name="Wang B."/>
            <person name="Liu B."/>
            <person name="Min J."/>
            <person name="Huang Y."/>
            <person name="Wu H."/>
            <person name="Li Z."/>
            <person name="Zhang Y."/>
            <person name="Yin Y."/>
            <person name="Song W."/>
            <person name="Jiang J."/>
            <person name="Jackson S.A."/>
            <person name="Wing R.A."/>
            <person name="Wang J."/>
            <person name="Chen M."/>
        </authorList>
    </citation>
    <scope>NUCLEOTIDE SEQUENCE [LARGE SCALE GENOMIC DNA]</scope>
    <source>
        <strain evidence="7">cv. IRGC 101232</strain>
    </source>
</reference>
<feature type="binding site" description="axial binding residue" evidence="6">
    <location>
        <position position="283"/>
    </location>
    <ligand>
        <name>heme</name>
        <dbReference type="ChEBI" id="CHEBI:30413"/>
    </ligand>
    <ligandPart>
        <name>Fe</name>
        <dbReference type="ChEBI" id="CHEBI:18248"/>
    </ligandPart>
</feature>
<keyword evidence="3 6" id="KW-0479">Metal-binding</keyword>
<dbReference type="SUPFAM" id="SSF48264">
    <property type="entry name" value="Cytochrome P450"/>
    <property type="match status" value="1"/>
</dbReference>
<dbReference type="Gene3D" id="1.10.630.10">
    <property type="entry name" value="Cytochrome P450"/>
    <property type="match status" value="1"/>
</dbReference>
<keyword evidence="5 6" id="KW-0408">Iron</keyword>
<dbReference type="GO" id="GO:0016705">
    <property type="term" value="F:oxidoreductase activity, acting on paired donors, with incorporation or reduction of molecular oxygen"/>
    <property type="evidence" value="ECO:0007669"/>
    <property type="project" value="InterPro"/>
</dbReference>
<dbReference type="HOGENOM" id="CLU_001570_4_2_1"/>
<dbReference type="GO" id="GO:0005506">
    <property type="term" value="F:iron ion binding"/>
    <property type="evidence" value="ECO:0007669"/>
    <property type="project" value="InterPro"/>
</dbReference>
<dbReference type="EnsemblPlants" id="OB08G10530.1">
    <property type="protein sequence ID" value="OB08G10530.1"/>
    <property type="gene ID" value="OB08G10530"/>
</dbReference>
<evidence type="ECO:0000256" key="1">
    <source>
        <dbReference type="ARBA" id="ARBA00010617"/>
    </source>
</evidence>
<keyword evidence="8" id="KW-1185">Reference proteome</keyword>
<dbReference type="Pfam" id="PF00067">
    <property type="entry name" value="p450"/>
    <property type="match status" value="1"/>
</dbReference>
<dbReference type="InterPro" id="IPR001128">
    <property type="entry name" value="Cyt_P450"/>
</dbReference>
<dbReference type="STRING" id="4533.J3MPM4"/>
<dbReference type="Proteomes" id="UP000006038">
    <property type="component" value="Chromosome 8"/>
</dbReference>
<keyword evidence="6" id="KW-0349">Heme</keyword>
<dbReference type="PRINTS" id="PR00385">
    <property type="entry name" value="P450"/>
</dbReference>
<dbReference type="InterPro" id="IPR002401">
    <property type="entry name" value="Cyt_P450_E_grp-I"/>
</dbReference>
<evidence type="ECO:0000313" key="7">
    <source>
        <dbReference type="EnsemblPlants" id="OB08G10530.1"/>
    </source>
</evidence>
<evidence type="ECO:0000256" key="3">
    <source>
        <dbReference type="ARBA" id="ARBA00022723"/>
    </source>
</evidence>
<evidence type="ECO:0000256" key="4">
    <source>
        <dbReference type="ARBA" id="ARBA00022989"/>
    </source>
</evidence>
<keyword evidence="4" id="KW-1133">Transmembrane helix</keyword>
<dbReference type="PANTHER" id="PTHR47955">
    <property type="entry name" value="CYTOCHROME P450 FAMILY 71 PROTEIN"/>
    <property type="match status" value="1"/>
</dbReference>
<accession>J3MPM4</accession>
<organism evidence="7">
    <name type="scientific">Oryza brachyantha</name>
    <name type="common">malo sina</name>
    <dbReference type="NCBI Taxonomy" id="4533"/>
    <lineage>
        <taxon>Eukaryota</taxon>
        <taxon>Viridiplantae</taxon>
        <taxon>Streptophyta</taxon>
        <taxon>Embryophyta</taxon>
        <taxon>Tracheophyta</taxon>
        <taxon>Spermatophyta</taxon>
        <taxon>Magnoliopsida</taxon>
        <taxon>Liliopsida</taxon>
        <taxon>Poales</taxon>
        <taxon>Poaceae</taxon>
        <taxon>BOP clade</taxon>
        <taxon>Oryzoideae</taxon>
        <taxon>Oryzeae</taxon>
        <taxon>Oryzinae</taxon>
        <taxon>Oryza</taxon>
    </lineage>
</organism>
<evidence type="ECO:0000256" key="6">
    <source>
        <dbReference type="PIRSR" id="PIRSR602401-1"/>
    </source>
</evidence>
<dbReference type="GO" id="GO:0020037">
    <property type="term" value="F:heme binding"/>
    <property type="evidence" value="ECO:0007669"/>
    <property type="project" value="InterPro"/>
</dbReference>
<name>J3MPM4_ORYBR</name>
<dbReference type="PRINTS" id="PR00463">
    <property type="entry name" value="EP450I"/>
</dbReference>
<proteinExistence type="inferred from homology"/>
<keyword evidence="2" id="KW-0812">Transmembrane</keyword>
<evidence type="ECO:0000256" key="2">
    <source>
        <dbReference type="ARBA" id="ARBA00022692"/>
    </source>
</evidence>
<dbReference type="GO" id="GO:0004497">
    <property type="term" value="F:monooxygenase activity"/>
    <property type="evidence" value="ECO:0007669"/>
    <property type="project" value="InterPro"/>
</dbReference>
<dbReference type="AlphaFoldDB" id="J3MPM4"/>